<comment type="similarity">
    <text evidence="1">Belongs to the YciI family.</text>
</comment>
<gene>
    <name evidence="3" type="ORF">ETSY2_06770</name>
</gene>
<evidence type="ECO:0000259" key="2">
    <source>
        <dbReference type="Pfam" id="PF03795"/>
    </source>
</evidence>
<dbReference type="InterPro" id="IPR011008">
    <property type="entry name" value="Dimeric_a/b-barrel"/>
</dbReference>
<organism evidence="3 4">
    <name type="scientific">Candidatus Entotheonella gemina</name>
    <dbReference type="NCBI Taxonomy" id="1429439"/>
    <lineage>
        <taxon>Bacteria</taxon>
        <taxon>Pseudomonadati</taxon>
        <taxon>Nitrospinota/Tectimicrobiota group</taxon>
        <taxon>Candidatus Tectimicrobiota</taxon>
        <taxon>Candidatus Entotheonellia</taxon>
        <taxon>Candidatus Entotheonellales</taxon>
        <taxon>Candidatus Entotheonellaceae</taxon>
        <taxon>Candidatus Entotheonella</taxon>
    </lineage>
</organism>
<dbReference type="EMBL" id="AZHX01000276">
    <property type="protein sequence ID" value="ETX08204.1"/>
    <property type="molecule type" value="Genomic_DNA"/>
</dbReference>
<reference evidence="3 4" key="1">
    <citation type="journal article" date="2014" name="Nature">
        <title>An environmental bacterial taxon with a large and distinct metabolic repertoire.</title>
        <authorList>
            <person name="Wilson M.C."/>
            <person name="Mori T."/>
            <person name="Ruckert C."/>
            <person name="Uria A.R."/>
            <person name="Helf M.J."/>
            <person name="Takada K."/>
            <person name="Gernert C."/>
            <person name="Steffens U.A."/>
            <person name="Heycke N."/>
            <person name="Schmitt S."/>
            <person name="Rinke C."/>
            <person name="Helfrich E.J."/>
            <person name="Brachmann A.O."/>
            <person name="Gurgui C."/>
            <person name="Wakimoto T."/>
            <person name="Kracht M."/>
            <person name="Crusemann M."/>
            <person name="Hentschel U."/>
            <person name="Abe I."/>
            <person name="Matsunaga S."/>
            <person name="Kalinowski J."/>
            <person name="Takeyama H."/>
            <person name="Piel J."/>
        </authorList>
    </citation>
    <scope>NUCLEOTIDE SEQUENCE [LARGE SCALE GENOMIC DNA]</scope>
    <source>
        <strain evidence="4">TSY2</strain>
    </source>
</reference>
<evidence type="ECO:0000313" key="3">
    <source>
        <dbReference type="EMBL" id="ETX08204.1"/>
    </source>
</evidence>
<proteinExistence type="inferred from homology"/>
<dbReference type="AlphaFoldDB" id="W4MCY8"/>
<sequence length="121" mass="14102">MAEFMLIMHRDTGRYAVRSPEERQQVLAEYAAWRMELEKHGHYLDANKLTDHDGRYLSFHNGEVRVVDGPYAEAKEIMGGYLIFRAADYDEAVKIASRCPHLKHGWRLELREVGVIPEPQF</sequence>
<dbReference type="Proteomes" id="UP000019140">
    <property type="component" value="Unassembled WGS sequence"/>
</dbReference>
<dbReference type="PANTHER" id="PTHR35174">
    <property type="entry name" value="BLL7171 PROTEIN-RELATED"/>
    <property type="match status" value="1"/>
</dbReference>
<protein>
    <recommendedName>
        <fullName evidence="2">YCII-related domain-containing protein</fullName>
    </recommendedName>
</protein>
<comment type="caution">
    <text evidence="3">The sequence shown here is derived from an EMBL/GenBank/DDBJ whole genome shotgun (WGS) entry which is preliminary data.</text>
</comment>
<dbReference type="HOGENOM" id="CLU_130902_2_2_7"/>
<evidence type="ECO:0000313" key="4">
    <source>
        <dbReference type="Proteomes" id="UP000019140"/>
    </source>
</evidence>
<feature type="domain" description="YCII-related" evidence="2">
    <location>
        <begin position="5"/>
        <end position="106"/>
    </location>
</feature>
<name>W4MCY8_9BACT</name>
<keyword evidence="4" id="KW-1185">Reference proteome</keyword>
<dbReference type="PANTHER" id="PTHR35174:SF3">
    <property type="entry name" value="BLL7171 PROTEIN"/>
    <property type="match status" value="1"/>
</dbReference>
<dbReference type="InterPro" id="IPR005545">
    <property type="entry name" value="YCII"/>
</dbReference>
<evidence type="ECO:0000256" key="1">
    <source>
        <dbReference type="ARBA" id="ARBA00007689"/>
    </source>
</evidence>
<dbReference type="Pfam" id="PF03795">
    <property type="entry name" value="YCII"/>
    <property type="match status" value="1"/>
</dbReference>
<dbReference type="Gene3D" id="3.30.70.1060">
    <property type="entry name" value="Dimeric alpha+beta barrel"/>
    <property type="match status" value="1"/>
</dbReference>
<accession>W4MCY8</accession>
<dbReference type="SUPFAM" id="SSF54909">
    <property type="entry name" value="Dimeric alpha+beta barrel"/>
    <property type="match status" value="1"/>
</dbReference>